<feature type="coiled-coil region" evidence="1">
    <location>
        <begin position="114"/>
        <end position="166"/>
    </location>
</feature>
<dbReference type="AlphaFoldDB" id="A0A852VDH8"/>
<evidence type="ECO:0000313" key="2">
    <source>
        <dbReference type="EMBL" id="NYF88949.1"/>
    </source>
</evidence>
<dbReference type="EMBL" id="JACCCU010000001">
    <property type="protein sequence ID" value="NYF88949.1"/>
    <property type="molecule type" value="Genomic_DNA"/>
</dbReference>
<evidence type="ECO:0000313" key="3">
    <source>
        <dbReference type="Proteomes" id="UP000564385"/>
    </source>
</evidence>
<protein>
    <submittedName>
        <fullName evidence="2">Outer membrane murein-binding lipoprotein Lpp</fullName>
    </submittedName>
</protein>
<proteinExistence type="predicted"/>
<gene>
    <name evidence="2" type="ORF">HDF08_001016</name>
</gene>
<dbReference type="Proteomes" id="UP000564385">
    <property type="component" value="Unassembled WGS sequence"/>
</dbReference>
<sequence length="253" mass="28351">MIRADLPLIQEIRVDSGERLQFVKLGRVEELTVISRRWVLRGVAAVAPLMLLSGCTSSYYKAMKTFGKEKRDILVSRVKDSKKDQQQAKEQIKTTMESFQALTGFQGGSLEKNYKKLNGEYEKAADSAQKLHNRIDSIDQVSGDLFKEWQKEIDGMENKKLKAQSAVMLRQSRLSEAGYIKSMRQTEARMTPVITAFRDQVTFLKHNLNARAIGSLKGTSAQMSTDVDVLMVSLDASIAQADTLINSLNADQP</sequence>
<dbReference type="InterPro" id="IPR021342">
    <property type="entry name" value="DUF2959"/>
</dbReference>
<name>A0A852VDH8_9BACT</name>
<keyword evidence="2" id="KW-0449">Lipoprotein</keyword>
<keyword evidence="1" id="KW-0175">Coiled coil</keyword>
<organism evidence="2 3">
    <name type="scientific">Tunturiibacter lichenicola</name>
    <dbReference type="NCBI Taxonomy" id="2051959"/>
    <lineage>
        <taxon>Bacteria</taxon>
        <taxon>Pseudomonadati</taxon>
        <taxon>Acidobacteriota</taxon>
        <taxon>Terriglobia</taxon>
        <taxon>Terriglobales</taxon>
        <taxon>Acidobacteriaceae</taxon>
        <taxon>Tunturiibacter</taxon>
    </lineage>
</organism>
<reference evidence="2 3" key="1">
    <citation type="submission" date="2020-07" db="EMBL/GenBank/DDBJ databases">
        <title>Genomic Encyclopedia of Type Strains, Phase IV (KMG-V): Genome sequencing to study the core and pangenomes of soil and plant-associated prokaryotes.</title>
        <authorList>
            <person name="Whitman W."/>
        </authorList>
    </citation>
    <scope>NUCLEOTIDE SEQUENCE [LARGE SCALE GENOMIC DNA]</scope>
    <source>
        <strain evidence="2 3">M8UP22</strain>
    </source>
</reference>
<comment type="caution">
    <text evidence="2">The sequence shown here is derived from an EMBL/GenBank/DDBJ whole genome shotgun (WGS) entry which is preliminary data.</text>
</comment>
<dbReference type="Pfam" id="PF11172">
    <property type="entry name" value="DUF2959"/>
    <property type="match status" value="1"/>
</dbReference>
<evidence type="ECO:0000256" key="1">
    <source>
        <dbReference type="SAM" id="Coils"/>
    </source>
</evidence>
<accession>A0A852VDH8</accession>